<reference evidence="1" key="8">
    <citation type="journal article" date="2005" name="Science">
        <title>Antisense Transcription in the Mammalian Transcriptome.</title>
        <authorList>
            <consortium name="RIKEN Genome Exploration Research Group and Genome Science Group (Genome Network Project Core Group) and the FANTOM Consortium"/>
        </authorList>
    </citation>
    <scope>NUCLEOTIDE SEQUENCE</scope>
    <source>
        <strain evidence="1">C57BL/6J</strain>
        <tissue evidence="1">Whole body</tissue>
    </source>
</reference>
<reference evidence="1" key="6">
    <citation type="journal article" date="2002" name="Nature">
        <title>Analysis of the mouse transcriptome based on functional annotation of 60,770 full-length cDNAs.</title>
        <authorList>
            <consortium name="The FANTOM Consortium and the RIKEN Genome Exploration Research Group Phase I and II Team"/>
        </authorList>
    </citation>
    <scope>NUCLEOTIDE SEQUENCE</scope>
    <source>
        <strain evidence="1">C57BL/6J</strain>
        <tissue evidence="1">Whole body</tissue>
    </source>
</reference>
<evidence type="ECO:0000313" key="1">
    <source>
        <dbReference type="EMBL" id="BAB22608.1"/>
    </source>
</evidence>
<dbReference type="MGI" id="MGI:1915670">
    <property type="gene designation" value="Ankrd13a"/>
</dbReference>
<accession>Q9D1S6</accession>
<reference evidence="1" key="4">
    <citation type="submission" date="2000-07" db="EMBL/GenBank/DDBJ databases">
        <authorList>
            <person name="Adachi J."/>
            <person name="Aizawa K."/>
            <person name="Akahira S."/>
            <person name="Akimura T."/>
            <person name="Arai A."/>
            <person name="Aono H."/>
            <person name="Arakawa T."/>
            <person name="Bono H."/>
            <person name="Carninci P."/>
            <person name="Fukuda S."/>
            <person name="Fukunishi Y."/>
            <person name="Furuno M."/>
            <person name="Hanagaki T."/>
            <person name="Hara A."/>
            <person name="Hayatsu N."/>
            <person name="Hiramoto K."/>
            <person name="Hiraoka T."/>
            <person name="Hori F."/>
            <person name="Imotani K."/>
            <person name="Ishii Y."/>
            <person name="Itoh M."/>
            <person name="Izawa M."/>
            <person name="Kasukawa T."/>
            <person name="Kato H."/>
            <person name="Kawai J."/>
            <person name="Kojima Y."/>
            <person name="Konno H."/>
            <person name="Kouda M."/>
            <person name="Koya S."/>
            <person name="Kurihara C."/>
            <person name="Matsuyama T."/>
            <person name="Miyazaki A."/>
            <person name="Nishi K."/>
            <person name="Nomura K."/>
            <person name="Numazaki R."/>
            <person name="Ohno M."/>
            <person name="Okazaki Y."/>
            <person name="Okido T."/>
            <person name="Owa C."/>
            <person name="Saito H."/>
            <person name="Saito R."/>
            <person name="Sakai C."/>
            <person name="Sakai K."/>
            <person name="Sano H."/>
            <person name="Sasaki D."/>
            <person name="Shibata K."/>
            <person name="Shibata Y."/>
            <person name="Shinagawa A."/>
            <person name="Shiraki T."/>
            <person name="Sogabe Y."/>
            <person name="Suzuki H."/>
            <person name="Tagami M."/>
            <person name="Tagawa A."/>
            <person name="Takahashi F."/>
            <person name="Tanaka T."/>
            <person name="Tejima Y."/>
            <person name="Toya T."/>
            <person name="Yamamura T."/>
            <person name="Yasunishi A."/>
            <person name="Yoshida K."/>
            <person name="Yoshino M."/>
            <person name="Muramatsu M."/>
            <person name="Hayashizaki Y."/>
        </authorList>
    </citation>
    <scope>NUCLEOTIDE SEQUENCE</scope>
    <source>
        <strain evidence="1">C57BL/6J</strain>
        <tissue evidence="1">Whole body</tissue>
    </source>
</reference>
<name>Q9D1S6_MOUSE</name>
<proteinExistence type="evidence at transcript level"/>
<evidence type="ECO:0000313" key="2">
    <source>
        <dbReference type="MGI" id="MGI:1915670"/>
    </source>
</evidence>
<organism evidence="1">
    <name type="scientific">Mus musculus</name>
    <name type="common">Mouse</name>
    <dbReference type="NCBI Taxonomy" id="10090"/>
    <lineage>
        <taxon>Eukaryota</taxon>
        <taxon>Metazoa</taxon>
        <taxon>Chordata</taxon>
        <taxon>Craniata</taxon>
        <taxon>Vertebrata</taxon>
        <taxon>Euteleostomi</taxon>
        <taxon>Mammalia</taxon>
        <taxon>Eutheria</taxon>
        <taxon>Euarchontoglires</taxon>
        <taxon>Glires</taxon>
        <taxon>Rodentia</taxon>
        <taxon>Myomorpha</taxon>
        <taxon>Muroidea</taxon>
        <taxon>Muridae</taxon>
        <taxon>Murinae</taxon>
        <taxon>Mus</taxon>
        <taxon>Mus</taxon>
    </lineage>
</organism>
<reference evidence="1" key="7">
    <citation type="journal article" date="2005" name="Science">
        <title>The Transcriptional Landscape of the Mammalian Genome.</title>
        <authorList>
            <consortium name="The FANTOM Consortium"/>
            <consortium name="Riken Genome Exploration Research Group and Genome Science Group (Genome Network Project Core Group)"/>
        </authorList>
    </citation>
    <scope>NUCLEOTIDE SEQUENCE</scope>
    <source>
        <strain evidence="1">C57BL/6J</strain>
        <tissue evidence="1">Whole body</tissue>
    </source>
</reference>
<dbReference type="AlphaFoldDB" id="Q9D1S6"/>
<sequence length="129" mass="14569">MLSLQASRCILVRSDKLLRSHGAFPQENSSLCRVGTSWRRSFLFTKETGYADLFISLPVGSCSIAIVPVPFPPRSMPFTPSQEDMYRSYFRLWLFASNSDIQMTTDVALALKKLLTVLSHLTPHTEDLI</sequence>
<dbReference type="EMBL" id="AK003154">
    <property type="protein sequence ID" value="BAB22608.1"/>
    <property type="molecule type" value="mRNA"/>
</dbReference>
<gene>
    <name evidence="2" type="primary">Ankrd13a</name>
</gene>
<reference evidence="1" key="3">
    <citation type="journal article" date="2000" name="Genome Res.">
        <title>RIKEN integrated sequence analysis (RISA) system--384-format sequencing pipeline with 384 multicapillary sequencer.</title>
        <authorList>
            <person name="Shibata K."/>
            <person name="Itoh M."/>
            <person name="Aizawa K."/>
            <person name="Nagaoka S."/>
            <person name="Sasaki N."/>
            <person name="Carninci P."/>
            <person name="Konno H."/>
            <person name="Akiyama J."/>
            <person name="Nishi K."/>
            <person name="Kitsunai T."/>
            <person name="Tashiro H."/>
            <person name="Itoh M."/>
            <person name="Sumi N."/>
            <person name="Ishii Y."/>
            <person name="Nakamura S."/>
            <person name="Hazama M."/>
            <person name="Nishine T."/>
            <person name="Harada A."/>
            <person name="Yamamoto R."/>
            <person name="Matsumoto H."/>
            <person name="Sakaguchi S."/>
            <person name="Ikegami T."/>
            <person name="Kashiwagi K."/>
            <person name="Fujiwake S."/>
            <person name="Inoue K."/>
            <person name="Togawa Y."/>
            <person name="Izawa M."/>
            <person name="Ohara E."/>
            <person name="Watahiki M."/>
            <person name="Yoneda Y."/>
            <person name="Ishikawa T."/>
            <person name="Ozawa K."/>
            <person name="Tanaka T."/>
            <person name="Matsuura S."/>
            <person name="Kawai J."/>
            <person name="Okazaki Y."/>
            <person name="Muramatsu M."/>
            <person name="Inoue Y."/>
            <person name="Kira A."/>
            <person name="Hayashizaki Y."/>
        </authorList>
    </citation>
    <scope>NUCLEOTIDE SEQUENCE</scope>
    <source>
        <strain evidence="1">C57BL/6J</strain>
        <tissue evidence="1">Whole body</tissue>
    </source>
</reference>
<dbReference type="AGR" id="MGI:1915670"/>
<reference evidence="1" key="5">
    <citation type="journal article" date="2001" name="Nature">
        <title>Functional annotation of a full-length mouse cDNA collection.</title>
        <authorList>
            <consortium name="The RIKEN Genome Exploration Research Group Phase II Team and the FANTOM Consortium"/>
        </authorList>
    </citation>
    <scope>NUCLEOTIDE SEQUENCE</scope>
    <source>
        <strain evidence="1">C57BL/6J</strain>
        <tissue evidence="1">Whole body</tissue>
    </source>
</reference>
<reference evidence="1" key="1">
    <citation type="journal article" date="1999" name="Methods Enzymol.">
        <title>High-efficiency full-length cDNA cloning.</title>
        <authorList>
            <person name="Carninci P."/>
            <person name="Hayashizaki Y."/>
        </authorList>
    </citation>
    <scope>NUCLEOTIDE SEQUENCE</scope>
    <source>
        <strain evidence="1">C57BL/6J</strain>
        <tissue evidence="1">Whole body</tissue>
    </source>
</reference>
<protein>
    <submittedName>
        <fullName evidence="1">Uncharacterized protein</fullName>
    </submittedName>
</protein>
<reference evidence="1" key="2">
    <citation type="journal article" date="2000" name="Genome Res.">
        <title>Normalization and subtraction of cap-trapper-selected cDNAs to prepare full-length cDNA libraries for rapid discovery of new genes.</title>
        <authorList>
            <person name="Carninci P."/>
            <person name="Shibata Y."/>
            <person name="Hayatsu N."/>
            <person name="Sugahara Y."/>
            <person name="Shibata K."/>
            <person name="Itoh M."/>
            <person name="Konno H."/>
            <person name="Okazaki Y."/>
            <person name="Muramatsu M."/>
            <person name="Hayashizaki Y."/>
        </authorList>
    </citation>
    <scope>NUCLEOTIDE SEQUENCE</scope>
    <source>
        <strain evidence="1">C57BL/6J</strain>
        <tissue evidence="1">Whole body</tissue>
    </source>
</reference>